<evidence type="ECO:0008006" key="4">
    <source>
        <dbReference type="Google" id="ProtNLM"/>
    </source>
</evidence>
<dbReference type="RefSeq" id="WP_106717877.1">
    <property type="nucleotide sequence ID" value="NZ_JACHXT010000003.1"/>
</dbReference>
<reference evidence="3" key="1">
    <citation type="submission" date="2017-11" db="EMBL/GenBank/DDBJ databases">
        <authorList>
            <person name="Kuznetsova I."/>
            <person name="Sazanova A."/>
            <person name="Chirak E."/>
            <person name="Safronova V."/>
            <person name="Willems A."/>
        </authorList>
    </citation>
    <scope>NUCLEOTIDE SEQUENCE [LARGE SCALE GENOMIC DNA]</scope>
    <source>
        <strain evidence="3">PEPV15</strain>
    </source>
</reference>
<protein>
    <recommendedName>
        <fullName evidence="4">YeeE/YedE family protein</fullName>
    </recommendedName>
</protein>
<dbReference type="AlphaFoldDB" id="A0A2P7ASA3"/>
<dbReference type="Proteomes" id="UP000241158">
    <property type="component" value="Unassembled WGS sequence"/>
</dbReference>
<keyword evidence="1" id="KW-1133">Transmembrane helix</keyword>
<gene>
    <name evidence="2" type="ORF">CU100_17800</name>
</gene>
<evidence type="ECO:0000256" key="1">
    <source>
        <dbReference type="SAM" id="Phobius"/>
    </source>
</evidence>
<evidence type="ECO:0000313" key="2">
    <source>
        <dbReference type="EMBL" id="PSH57112.1"/>
    </source>
</evidence>
<feature type="transmembrane region" description="Helical" evidence="1">
    <location>
        <begin position="88"/>
        <end position="105"/>
    </location>
</feature>
<accession>A0A2P7ASA3</accession>
<name>A0A2P7ASA3_9HYPH</name>
<organism evidence="2 3">
    <name type="scientific">Phyllobacterium endophyticum</name>
    <dbReference type="NCBI Taxonomy" id="1149773"/>
    <lineage>
        <taxon>Bacteria</taxon>
        <taxon>Pseudomonadati</taxon>
        <taxon>Pseudomonadota</taxon>
        <taxon>Alphaproteobacteria</taxon>
        <taxon>Hyphomicrobiales</taxon>
        <taxon>Phyllobacteriaceae</taxon>
        <taxon>Phyllobacterium</taxon>
    </lineage>
</organism>
<dbReference type="InterPro" id="IPR046513">
    <property type="entry name" value="DUF6691"/>
</dbReference>
<keyword evidence="3" id="KW-1185">Reference proteome</keyword>
<keyword evidence="1" id="KW-0472">Membrane</keyword>
<proteinExistence type="predicted"/>
<sequence length="155" mass="16160">MKHSYAQLAIALVSGSLFGFGLSLAGMLNPQRVQGFLDVFGAWDPSLAFVLGGAVAVAMLGMQIIRISTHPILEPRYHISTQTGVDPTLILGSAIFGIGWGLGGLCPGPAVALLSMGLVKPTVFVVCMVVGMQVHDRLLGASGTSDPPIDLHPLR</sequence>
<evidence type="ECO:0000313" key="3">
    <source>
        <dbReference type="Proteomes" id="UP000241158"/>
    </source>
</evidence>
<comment type="caution">
    <text evidence="2">The sequence shown here is derived from an EMBL/GenBank/DDBJ whole genome shotgun (WGS) entry which is preliminary data.</text>
</comment>
<feature type="transmembrane region" description="Helical" evidence="1">
    <location>
        <begin position="49"/>
        <end position="67"/>
    </location>
</feature>
<dbReference type="Pfam" id="PF20398">
    <property type="entry name" value="DUF6691"/>
    <property type="match status" value="1"/>
</dbReference>
<keyword evidence="1" id="KW-0812">Transmembrane</keyword>
<dbReference type="EMBL" id="PGGN01000003">
    <property type="protein sequence ID" value="PSH57112.1"/>
    <property type="molecule type" value="Genomic_DNA"/>
</dbReference>